<name>A0A3R7I6S3_9ACTN</name>
<dbReference type="InterPro" id="IPR041657">
    <property type="entry name" value="HTH_17"/>
</dbReference>
<dbReference type="Proteomes" id="UP000028058">
    <property type="component" value="Unassembled WGS sequence"/>
</dbReference>
<dbReference type="Pfam" id="PF12728">
    <property type="entry name" value="HTH_17"/>
    <property type="match status" value="1"/>
</dbReference>
<dbReference type="OrthoDB" id="194758at2"/>
<evidence type="ECO:0000259" key="1">
    <source>
        <dbReference type="Pfam" id="PF12728"/>
    </source>
</evidence>
<protein>
    <submittedName>
        <fullName evidence="2">Helix-turn-helix domain-containing protein</fullName>
    </submittedName>
</protein>
<dbReference type="AlphaFoldDB" id="A0A3R7I6S3"/>
<sequence>MRREPHLKLADVLAELDMSRAAFYRMRARGQAPRCIRLPNGQLRFRRTDLDQWLHEHEEAPAC</sequence>
<comment type="caution">
    <text evidence="2">The sequence shown here is derived from an EMBL/GenBank/DDBJ whole genome shotgun (WGS) entry which is preliminary data.</text>
</comment>
<evidence type="ECO:0000313" key="3">
    <source>
        <dbReference type="Proteomes" id="UP000028058"/>
    </source>
</evidence>
<dbReference type="EMBL" id="JNAD02000007">
    <property type="protein sequence ID" value="RKM95014.1"/>
    <property type="molecule type" value="Genomic_DNA"/>
</dbReference>
<proteinExistence type="predicted"/>
<dbReference type="RefSeq" id="WP_043472213.1">
    <property type="nucleotide sequence ID" value="NZ_CP134822.1"/>
</dbReference>
<accession>A0A3R7I6S3</accession>
<reference evidence="2 3" key="1">
    <citation type="journal article" date="2014" name="Genome Announc.">
        <title>Draft Genome Sequence of Streptomyces fradiae ATCC 19609, a Strain Highly Sensitive to Antibiotics.</title>
        <authorList>
            <person name="Bekker O.B."/>
            <person name="Klimina K.M."/>
            <person name="Vatlin A.A."/>
            <person name="Zakharevich N.V."/>
            <person name="Kasianov A.S."/>
            <person name="Danilenko V.N."/>
        </authorList>
    </citation>
    <scope>NUCLEOTIDE SEQUENCE [LARGE SCALE GENOMIC DNA]</scope>
    <source>
        <strain evidence="2 3">ATCC 19609</strain>
    </source>
</reference>
<keyword evidence="3" id="KW-1185">Reference proteome</keyword>
<organism evidence="2 3">
    <name type="scientific">Streptomyces xinghaiensis</name>
    <dbReference type="NCBI Taxonomy" id="1038928"/>
    <lineage>
        <taxon>Bacteria</taxon>
        <taxon>Bacillati</taxon>
        <taxon>Actinomycetota</taxon>
        <taxon>Actinomycetes</taxon>
        <taxon>Kitasatosporales</taxon>
        <taxon>Streptomycetaceae</taxon>
        <taxon>Streptomyces</taxon>
    </lineage>
</organism>
<evidence type="ECO:0000313" key="2">
    <source>
        <dbReference type="EMBL" id="RKM95014.1"/>
    </source>
</evidence>
<feature type="domain" description="Helix-turn-helix" evidence="1">
    <location>
        <begin position="7"/>
        <end position="56"/>
    </location>
</feature>
<gene>
    <name evidence="2" type="ORF">SFRA_015850</name>
</gene>